<name>A0A1E5VPD9_9POAL</name>
<proteinExistence type="predicted"/>
<evidence type="ECO:0000313" key="2">
    <source>
        <dbReference type="Proteomes" id="UP000095767"/>
    </source>
</evidence>
<dbReference type="Proteomes" id="UP000095767">
    <property type="component" value="Unassembled WGS sequence"/>
</dbReference>
<dbReference type="EMBL" id="LWDX02033536">
    <property type="protein sequence ID" value="OEL26980.1"/>
    <property type="molecule type" value="Genomic_DNA"/>
</dbReference>
<gene>
    <name evidence="1" type="ORF">BAE44_0011995</name>
</gene>
<dbReference type="AlphaFoldDB" id="A0A1E5VPD9"/>
<reference evidence="1 2" key="1">
    <citation type="submission" date="2016-09" db="EMBL/GenBank/DDBJ databases">
        <title>The draft genome of Dichanthelium oligosanthes: A C3 panicoid grass species.</title>
        <authorList>
            <person name="Studer A.J."/>
            <person name="Schnable J.C."/>
            <person name="Brutnell T.P."/>
        </authorList>
    </citation>
    <scope>NUCLEOTIDE SEQUENCE [LARGE SCALE GENOMIC DNA]</scope>
    <source>
        <strain evidence="2">cv. Kellogg 1175</strain>
        <tissue evidence="1">Leaf</tissue>
    </source>
</reference>
<feature type="non-terminal residue" evidence="1">
    <location>
        <position position="1"/>
    </location>
</feature>
<organism evidence="1 2">
    <name type="scientific">Dichanthelium oligosanthes</name>
    <dbReference type="NCBI Taxonomy" id="888268"/>
    <lineage>
        <taxon>Eukaryota</taxon>
        <taxon>Viridiplantae</taxon>
        <taxon>Streptophyta</taxon>
        <taxon>Embryophyta</taxon>
        <taxon>Tracheophyta</taxon>
        <taxon>Spermatophyta</taxon>
        <taxon>Magnoliopsida</taxon>
        <taxon>Liliopsida</taxon>
        <taxon>Poales</taxon>
        <taxon>Poaceae</taxon>
        <taxon>PACMAD clade</taxon>
        <taxon>Panicoideae</taxon>
        <taxon>Panicodae</taxon>
        <taxon>Paniceae</taxon>
        <taxon>Dichantheliinae</taxon>
        <taxon>Dichanthelium</taxon>
    </lineage>
</organism>
<keyword evidence="2" id="KW-1185">Reference proteome</keyword>
<evidence type="ECO:0000313" key="1">
    <source>
        <dbReference type="EMBL" id="OEL26980.1"/>
    </source>
</evidence>
<sequence length="84" mass="9553">LRKRGKDLVSSNISCSPDLMVCSASCSVDTLNFSEEFLEAEGECWMEPNLQLCTRHKISFPRISRLQLSQMQLWGHSKGYGFHS</sequence>
<protein>
    <submittedName>
        <fullName evidence="1">Uncharacterized protein</fullName>
    </submittedName>
</protein>
<comment type="caution">
    <text evidence="1">The sequence shown here is derived from an EMBL/GenBank/DDBJ whole genome shotgun (WGS) entry which is preliminary data.</text>
</comment>
<accession>A0A1E5VPD9</accession>